<protein>
    <recommendedName>
        <fullName evidence="11">tRNA-dihydrouridine synthase</fullName>
        <ecNumber evidence="11">1.3.1.-</ecNumber>
    </recommendedName>
</protein>
<proteinExistence type="inferred from homology"/>
<feature type="binding site" evidence="13">
    <location>
        <position position="198"/>
    </location>
    <ligand>
        <name>FMN</name>
        <dbReference type="ChEBI" id="CHEBI:58210"/>
    </ligand>
</feature>
<dbReference type="InterPro" id="IPR035587">
    <property type="entry name" value="DUS-like_FMN-bd"/>
</dbReference>
<dbReference type="GO" id="GO:0017150">
    <property type="term" value="F:tRNA dihydrouridine synthase activity"/>
    <property type="evidence" value="ECO:0007669"/>
    <property type="project" value="InterPro"/>
</dbReference>
<evidence type="ECO:0000256" key="12">
    <source>
        <dbReference type="PIRSR" id="PIRSR006621-1"/>
    </source>
</evidence>
<comment type="caution">
    <text evidence="15">The sequence shown here is derived from an EMBL/GenBank/DDBJ whole genome shotgun (WGS) entry which is preliminary data.</text>
</comment>
<evidence type="ECO:0000259" key="14">
    <source>
        <dbReference type="Pfam" id="PF01207"/>
    </source>
</evidence>
<evidence type="ECO:0000256" key="7">
    <source>
        <dbReference type="ARBA" id="ARBA00022884"/>
    </source>
</evidence>
<evidence type="ECO:0000256" key="10">
    <source>
        <dbReference type="ARBA" id="ARBA00048802"/>
    </source>
</evidence>
<dbReference type="GO" id="GO:0050660">
    <property type="term" value="F:flavin adenine dinucleotide binding"/>
    <property type="evidence" value="ECO:0007669"/>
    <property type="project" value="InterPro"/>
</dbReference>
<comment type="similarity">
    <text evidence="11">Belongs to the dus family.</text>
</comment>
<keyword evidence="8 11" id="KW-0560">Oxidoreductase</keyword>
<dbReference type="AlphaFoldDB" id="A0A1V1P7T2"/>
<dbReference type="PANTHER" id="PTHR11082">
    <property type="entry name" value="TRNA-DIHYDROURIDINE SYNTHASE"/>
    <property type="match status" value="1"/>
</dbReference>
<evidence type="ECO:0000256" key="9">
    <source>
        <dbReference type="ARBA" id="ARBA00048205"/>
    </source>
</evidence>
<evidence type="ECO:0000256" key="4">
    <source>
        <dbReference type="ARBA" id="ARBA00022643"/>
    </source>
</evidence>
<feature type="binding site" evidence="13">
    <location>
        <position position="88"/>
    </location>
    <ligand>
        <name>FMN</name>
        <dbReference type="ChEBI" id="CHEBI:58210"/>
    </ligand>
</feature>
<evidence type="ECO:0000256" key="13">
    <source>
        <dbReference type="PIRSR" id="PIRSR006621-2"/>
    </source>
</evidence>
<dbReference type="EMBL" id="ATBP01000362">
    <property type="protein sequence ID" value="ETR70833.1"/>
    <property type="molecule type" value="Genomic_DNA"/>
</dbReference>
<name>A0A1V1P7T2_9BACT</name>
<dbReference type="EC" id="1.3.1.-" evidence="11"/>
<comment type="function">
    <text evidence="1 11">Catalyzes the synthesis of 5,6-dihydrouridine (D), a modified base found in the D-loop of most tRNAs, via the reduction of the C5-C6 double bond in target uridines.</text>
</comment>
<dbReference type="Gene3D" id="3.20.20.70">
    <property type="entry name" value="Aldolase class I"/>
    <property type="match status" value="1"/>
</dbReference>
<evidence type="ECO:0000256" key="8">
    <source>
        <dbReference type="ARBA" id="ARBA00023002"/>
    </source>
</evidence>
<evidence type="ECO:0000256" key="6">
    <source>
        <dbReference type="ARBA" id="ARBA00022857"/>
    </source>
</evidence>
<evidence type="ECO:0000313" key="16">
    <source>
        <dbReference type="Proteomes" id="UP000189670"/>
    </source>
</evidence>
<dbReference type="InterPro" id="IPR001269">
    <property type="entry name" value="DUS_fam"/>
</dbReference>
<evidence type="ECO:0000256" key="1">
    <source>
        <dbReference type="ARBA" id="ARBA00002790"/>
    </source>
</evidence>
<sequence>MQELQSQDLKHHLSQPLRIGTRTLTNRLVFAPMSGLGHVAFRELLAEYGHYGLLFSEMSSAKAIPHENRQVSLNFRWRDAERHSMVWQILGNSPNDMAKAARRIAKEGFFGVDINFSCSVARICKRGMGAFLLKKPDLAIDIVKAVRDAVDIPLWVKFRTGWLDKDKRIQLEPSGLLNQAIDFAGKLSEAGTDAITFHPRVAPDRRTRPPKWSHIAKIKQAVSIPVFGNGNVFDASDCHEMFDKTACDGISLGRIALAKPWIFAELNGVFQANDNTYKEAILTFIHLLEKHYDQHHALKRFYKFSRYYCSSFRFGNNLRANIRKSTTFEEIKEVLTHFFESPVMLNQRLNENLIV</sequence>
<dbReference type="SUPFAM" id="SSF51395">
    <property type="entry name" value="FMN-linked oxidoreductases"/>
    <property type="match status" value="1"/>
</dbReference>
<organism evidence="15 16">
    <name type="scientific">Candidatus Magnetoglobus multicellularis str. Araruama</name>
    <dbReference type="NCBI Taxonomy" id="890399"/>
    <lineage>
        <taxon>Bacteria</taxon>
        <taxon>Pseudomonadati</taxon>
        <taxon>Thermodesulfobacteriota</taxon>
        <taxon>Desulfobacteria</taxon>
        <taxon>Desulfobacterales</taxon>
        <taxon>Desulfobacteraceae</taxon>
        <taxon>Candidatus Magnetoglobus</taxon>
    </lineage>
</organism>
<evidence type="ECO:0000256" key="3">
    <source>
        <dbReference type="ARBA" id="ARBA00022630"/>
    </source>
</evidence>
<evidence type="ECO:0000256" key="5">
    <source>
        <dbReference type="ARBA" id="ARBA00022694"/>
    </source>
</evidence>
<keyword evidence="3 11" id="KW-0285">Flavoprotein</keyword>
<dbReference type="GO" id="GO:0000049">
    <property type="term" value="F:tRNA binding"/>
    <property type="evidence" value="ECO:0007669"/>
    <property type="project" value="UniProtKB-KW"/>
</dbReference>
<dbReference type="CDD" id="cd02801">
    <property type="entry name" value="DUS_like_FMN"/>
    <property type="match status" value="1"/>
</dbReference>
<comment type="catalytic activity">
    <reaction evidence="10">
        <text>a 5,6-dihydrouridine in tRNA + NAD(+) = a uridine in tRNA + NADH + H(+)</text>
        <dbReference type="Rhea" id="RHEA:54452"/>
        <dbReference type="Rhea" id="RHEA-COMP:13339"/>
        <dbReference type="Rhea" id="RHEA-COMP:13887"/>
        <dbReference type="ChEBI" id="CHEBI:15378"/>
        <dbReference type="ChEBI" id="CHEBI:57540"/>
        <dbReference type="ChEBI" id="CHEBI:57945"/>
        <dbReference type="ChEBI" id="CHEBI:65315"/>
        <dbReference type="ChEBI" id="CHEBI:74443"/>
    </reaction>
</comment>
<feature type="binding site" evidence="13">
    <location>
        <begin position="253"/>
        <end position="254"/>
    </location>
    <ligand>
        <name>FMN</name>
        <dbReference type="ChEBI" id="CHEBI:58210"/>
    </ligand>
</feature>
<keyword evidence="5 11" id="KW-0819">tRNA processing</keyword>
<dbReference type="Gene3D" id="1.10.1200.80">
    <property type="entry name" value="Putative flavin oxidoreducatase, domain 2"/>
    <property type="match status" value="1"/>
</dbReference>
<comment type="cofactor">
    <cofactor evidence="11 13">
        <name>FMN</name>
        <dbReference type="ChEBI" id="CHEBI:58210"/>
    </cofactor>
</comment>
<comment type="catalytic activity">
    <reaction evidence="9">
        <text>a 5,6-dihydrouridine in tRNA + NADP(+) = a uridine in tRNA + NADPH + H(+)</text>
        <dbReference type="Rhea" id="RHEA:23624"/>
        <dbReference type="Rhea" id="RHEA-COMP:13339"/>
        <dbReference type="Rhea" id="RHEA-COMP:13887"/>
        <dbReference type="ChEBI" id="CHEBI:15378"/>
        <dbReference type="ChEBI" id="CHEBI:57783"/>
        <dbReference type="ChEBI" id="CHEBI:58349"/>
        <dbReference type="ChEBI" id="CHEBI:65315"/>
        <dbReference type="ChEBI" id="CHEBI:74443"/>
    </reaction>
</comment>
<keyword evidence="6" id="KW-0521">NADP</keyword>
<evidence type="ECO:0000256" key="11">
    <source>
        <dbReference type="PIRNR" id="PIRNR006621"/>
    </source>
</evidence>
<feature type="active site" description="Proton donor" evidence="12">
    <location>
        <position position="118"/>
    </location>
</feature>
<feature type="binding site" evidence="13">
    <location>
        <position position="157"/>
    </location>
    <ligand>
        <name>FMN</name>
        <dbReference type="ChEBI" id="CHEBI:58210"/>
    </ligand>
</feature>
<dbReference type="PIRSF" id="PIRSF006621">
    <property type="entry name" value="Dus"/>
    <property type="match status" value="1"/>
</dbReference>
<keyword evidence="4 11" id="KW-0288">FMN</keyword>
<keyword evidence="7" id="KW-0694">RNA-binding</keyword>
<feature type="domain" description="DUS-like FMN-binding" evidence="14">
    <location>
        <begin position="30"/>
        <end position="337"/>
    </location>
</feature>
<evidence type="ECO:0000256" key="2">
    <source>
        <dbReference type="ARBA" id="ARBA00022555"/>
    </source>
</evidence>
<dbReference type="InterPro" id="IPR013785">
    <property type="entry name" value="Aldolase_TIM"/>
</dbReference>
<dbReference type="InterPro" id="IPR024036">
    <property type="entry name" value="tRNA-dHydroUridine_Synthase_C"/>
</dbReference>
<gene>
    <name evidence="15" type="ORF">OMM_02954</name>
</gene>
<accession>A0A1V1P7T2</accession>
<keyword evidence="2" id="KW-0820">tRNA-binding</keyword>
<evidence type="ECO:0000313" key="15">
    <source>
        <dbReference type="EMBL" id="ETR70833.1"/>
    </source>
</evidence>
<dbReference type="PANTHER" id="PTHR11082:SF25">
    <property type="entry name" value="DUS-LIKE FMN-BINDING DOMAIN-CONTAINING PROTEIN"/>
    <property type="match status" value="1"/>
</dbReference>
<dbReference type="Proteomes" id="UP000189670">
    <property type="component" value="Unassembled WGS sequence"/>
</dbReference>
<keyword evidence="13" id="KW-0547">Nucleotide-binding</keyword>
<reference evidence="16" key="1">
    <citation type="submission" date="2012-11" db="EMBL/GenBank/DDBJ databases">
        <authorList>
            <person name="Lucero-Rivera Y.E."/>
            <person name="Tovar-Ramirez D."/>
        </authorList>
    </citation>
    <scope>NUCLEOTIDE SEQUENCE [LARGE SCALE GENOMIC DNA]</scope>
    <source>
        <strain evidence="16">Araruama</strain>
    </source>
</reference>
<dbReference type="Pfam" id="PF01207">
    <property type="entry name" value="Dus"/>
    <property type="match status" value="1"/>
</dbReference>